<reference evidence="2 3" key="1">
    <citation type="submission" date="2016-12" db="EMBL/GenBank/DDBJ databases">
        <title>The genomes of Aspergillus section Nigri reveals drivers in fungal speciation.</title>
        <authorList>
            <consortium name="DOE Joint Genome Institute"/>
            <person name="Vesth T.C."/>
            <person name="Nybo J."/>
            <person name="Theobald S."/>
            <person name="Brandl J."/>
            <person name="Frisvad J.C."/>
            <person name="Nielsen K.F."/>
            <person name="Lyhne E.K."/>
            <person name="Kogle M.E."/>
            <person name="Kuo A."/>
            <person name="Riley R."/>
            <person name="Clum A."/>
            <person name="Nolan M."/>
            <person name="Lipzen A."/>
            <person name="Salamov A."/>
            <person name="Henrissat B."/>
            <person name="Wiebenga A."/>
            <person name="De Vries R.P."/>
            <person name="Grigoriev I.V."/>
            <person name="Mortensen U.H."/>
            <person name="Andersen M.R."/>
            <person name="Baker S.E."/>
        </authorList>
    </citation>
    <scope>NUCLEOTIDE SEQUENCE [LARGE SCALE GENOMIC DNA]</scope>
    <source>
        <strain evidence="2 3">CBS 121591</strain>
    </source>
</reference>
<keyword evidence="1" id="KW-0812">Transmembrane</keyword>
<keyword evidence="3" id="KW-1185">Reference proteome</keyword>
<sequence length="71" mass="7982">MRPTTLWDVLIFPFSLRAHLTDPSILPSLSSAFILGPFALVVIALTFSLGRVEERSGSKPWNHGEKIMLRF</sequence>
<proteinExistence type="predicted"/>
<keyword evidence="1" id="KW-1133">Transmembrane helix</keyword>
<evidence type="ECO:0000256" key="1">
    <source>
        <dbReference type="SAM" id="Phobius"/>
    </source>
</evidence>
<dbReference type="AlphaFoldDB" id="A0A319CRW1"/>
<dbReference type="VEuPathDB" id="FungiDB:BO82DRAFT_354499"/>
<accession>A0A319CRW1</accession>
<evidence type="ECO:0000313" key="2">
    <source>
        <dbReference type="EMBL" id="PYH81473.1"/>
    </source>
</evidence>
<dbReference type="RefSeq" id="XP_025491673.1">
    <property type="nucleotide sequence ID" value="XM_025635217.1"/>
</dbReference>
<organism evidence="2 3">
    <name type="scientific">Aspergillus uvarum CBS 121591</name>
    <dbReference type="NCBI Taxonomy" id="1448315"/>
    <lineage>
        <taxon>Eukaryota</taxon>
        <taxon>Fungi</taxon>
        <taxon>Dikarya</taxon>
        <taxon>Ascomycota</taxon>
        <taxon>Pezizomycotina</taxon>
        <taxon>Eurotiomycetes</taxon>
        <taxon>Eurotiomycetidae</taxon>
        <taxon>Eurotiales</taxon>
        <taxon>Aspergillaceae</taxon>
        <taxon>Aspergillus</taxon>
        <taxon>Aspergillus subgen. Circumdati</taxon>
    </lineage>
</organism>
<dbReference type="Proteomes" id="UP000248340">
    <property type="component" value="Unassembled WGS sequence"/>
</dbReference>
<dbReference type="EMBL" id="KZ821701">
    <property type="protein sequence ID" value="PYH81473.1"/>
    <property type="molecule type" value="Genomic_DNA"/>
</dbReference>
<feature type="transmembrane region" description="Helical" evidence="1">
    <location>
        <begin position="25"/>
        <end position="49"/>
    </location>
</feature>
<feature type="non-terminal residue" evidence="2">
    <location>
        <position position="71"/>
    </location>
</feature>
<keyword evidence="1" id="KW-0472">Membrane</keyword>
<name>A0A319CRW1_9EURO</name>
<evidence type="ECO:0000313" key="3">
    <source>
        <dbReference type="Proteomes" id="UP000248340"/>
    </source>
</evidence>
<protein>
    <submittedName>
        <fullName evidence="2">Uncharacterized protein</fullName>
    </submittedName>
</protein>
<gene>
    <name evidence="2" type="ORF">BO82DRAFT_354499</name>
</gene>
<dbReference type="GeneID" id="37137958"/>